<evidence type="ECO:0000313" key="1">
    <source>
        <dbReference type="EMBL" id="EDN98849.1"/>
    </source>
</evidence>
<gene>
    <name evidence="1" type="ORF">SS1G_13708</name>
</gene>
<protein>
    <submittedName>
        <fullName evidence="1">Uncharacterized protein</fullName>
    </submittedName>
</protein>
<proteinExistence type="predicted"/>
<dbReference type="RefSeq" id="XP_001585469.1">
    <property type="nucleotide sequence ID" value="XM_001585419.1"/>
</dbReference>
<dbReference type="InParanoid" id="A7F7X8"/>
<dbReference type="KEGG" id="ssl:SS1G_13708"/>
<dbReference type="GeneID" id="5481564"/>
<evidence type="ECO:0000313" key="2">
    <source>
        <dbReference type="Proteomes" id="UP000001312"/>
    </source>
</evidence>
<accession>A7F7X8</accession>
<keyword evidence="2" id="KW-1185">Reference proteome</keyword>
<organism evidence="1 2">
    <name type="scientific">Sclerotinia sclerotiorum (strain ATCC 18683 / 1980 / Ss-1)</name>
    <name type="common">White mold</name>
    <name type="synonym">Whetzelinia sclerotiorum</name>
    <dbReference type="NCBI Taxonomy" id="665079"/>
    <lineage>
        <taxon>Eukaryota</taxon>
        <taxon>Fungi</taxon>
        <taxon>Dikarya</taxon>
        <taxon>Ascomycota</taxon>
        <taxon>Pezizomycotina</taxon>
        <taxon>Leotiomycetes</taxon>
        <taxon>Helotiales</taxon>
        <taxon>Sclerotiniaceae</taxon>
        <taxon>Sclerotinia</taxon>
    </lineage>
</organism>
<dbReference type="Proteomes" id="UP000001312">
    <property type="component" value="Unassembled WGS sequence"/>
</dbReference>
<dbReference type="AlphaFoldDB" id="A7F7X8"/>
<reference evidence="2" key="1">
    <citation type="journal article" date="2011" name="PLoS Genet.">
        <title>Genomic analysis of the necrotrophic fungal pathogens Sclerotinia sclerotiorum and Botrytis cinerea.</title>
        <authorList>
            <person name="Amselem J."/>
            <person name="Cuomo C.A."/>
            <person name="van Kan J.A."/>
            <person name="Viaud M."/>
            <person name="Benito E.P."/>
            <person name="Couloux A."/>
            <person name="Coutinho P.M."/>
            <person name="de Vries R.P."/>
            <person name="Dyer P.S."/>
            <person name="Fillinger S."/>
            <person name="Fournier E."/>
            <person name="Gout L."/>
            <person name="Hahn M."/>
            <person name="Kohn L."/>
            <person name="Lapalu N."/>
            <person name="Plummer K.M."/>
            <person name="Pradier J.M."/>
            <person name="Quevillon E."/>
            <person name="Sharon A."/>
            <person name="Simon A."/>
            <person name="ten Have A."/>
            <person name="Tudzynski B."/>
            <person name="Tudzynski P."/>
            <person name="Wincker P."/>
            <person name="Andrew M."/>
            <person name="Anthouard V."/>
            <person name="Beever R.E."/>
            <person name="Beffa R."/>
            <person name="Benoit I."/>
            <person name="Bouzid O."/>
            <person name="Brault B."/>
            <person name="Chen Z."/>
            <person name="Choquer M."/>
            <person name="Collemare J."/>
            <person name="Cotton P."/>
            <person name="Danchin E.G."/>
            <person name="Da Silva C."/>
            <person name="Gautier A."/>
            <person name="Giraud C."/>
            <person name="Giraud T."/>
            <person name="Gonzalez C."/>
            <person name="Grossetete S."/>
            <person name="Guldener U."/>
            <person name="Henrissat B."/>
            <person name="Howlett B.J."/>
            <person name="Kodira C."/>
            <person name="Kretschmer M."/>
            <person name="Lappartient A."/>
            <person name="Leroch M."/>
            <person name="Levis C."/>
            <person name="Mauceli E."/>
            <person name="Neuveglise C."/>
            <person name="Oeser B."/>
            <person name="Pearson M."/>
            <person name="Poulain J."/>
            <person name="Poussereau N."/>
            <person name="Quesneville H."/>
            <person name="Rascle C."/>
            <person name="Schumacher J."/>
            <person name="Segurens B."/>
            <person name="Sexton A."/>
            <person name="Silva E."/>
            <person name="Sirven C."/>
            <person name="Soanes D.M."/>
            <person name="Talbot N.J."/>
            <person name="Templeton M."/>
            <person name="Yandava C."/>
            <person name="Yarden O."/>
            <person name="Zeng Q."/>
            <person name="Rollins J.A."/>
            <person name="Lebrun M.H."/>
            <person name="Dickman M."/>
        </authorList>
    </citation>
    <scope>NUCLEOTIDE SEQUENCE [LARGE SCALE GENOMIC DNA]</scope>
    <source>
        <strain evidence="2">ATCC 18683 / 1980 / Ss-1</strain>
    </source>
</reference>
<name>A7F7X8_SCLS1</name>
<dbReference type="EMBL" id="CH476646">
    <property type="protein sequence ID" value="EDN98849.1"/>
    <property type="molecule type" value="Genomic_DNA"/>
</dbReference>
<sequence>MPDGCHGPQQLKDGIAQIRVHHAVEKFIEAIREDYVYLLASSYHNSSLCSFLKTPARGSYNTCHFESSHFGYDCMAMLLQLHTKRLQKVEAVYSMEIRARMLYKISIFSASMPRAEWITALIKFHLS</sequence>